<dbReference type="InterPro" id="IPR023772">
    <property type="entry name" value="DNA-bd_HTH_TetR-type_CS"/>
</dbReference>
<dbReference type="OrthoDB" id="9805134at2"/>
<dbReference type="PROSITE" id="PS50977">
    <property type="entry name" value="HTH_TETR_2"/>
    <property type="match status" value="1"/>
</dbReference>
<evidence type="ECO:0000256" key="1">
    <source>
        <dbReference type="ARBA" id="ARBA00023015"/>
    </source>
</evidence>
<evidence type="ECO:0000313" key="7">
    <source>
        <dbReference type="Proteomes" id="UP000076512"/>
    </source>
</evidence>
<gene>
    <name evidence="6" type="ORF">AWN90_28845</name>
</gene>
<dbReference type="RefSeq" id="WP_067588983.1">
    <property type="nucleotide sequence ID" value="NZ_JABMCZ010000004.1"/>
</dbReference>
<name>A0A164LVD0_9NOCA</name>
<dbReference type="STRING" id="455432.AWN90_28845"/>
<dbReference type="SUPFAM" id="SSF46689">
    <property type="entry name" value="Homeodomain-like"/>
    <property type="match status" value="1"/>
</dbReference>
<keyword evidence="2 4" id="KW-0238">DNA-binding</keyword>
<reference evidence="6 7" key="1">
    <citation type="submission" date="2016-04" db="EMBL/GenBank/DDBJ databases">
        <authorList>
            <person name="Evans L.H."/>
            <person name="Alamgir A."/>
            <person name="Owens N."/>
            <person name="Weber N.D."/>
            <person name="Virtaneva K."/>
            <person name="Barbian K."/>
            <person name="Babar A."/>
            <person name="Rosenke K."/>
        </authorList>
    </citation>
    <scope>NUCLEOTIDE SEQUENCE [LARGE SCALE GENOMIC DNA]</scope>
    <source>
        <strain evidence="6 7">IFM 0406</strain>
    </source>
</reference>
<feature type="domain" description="HTH tetR-type" evidence="5">
    <location>
        <begin position="6"/>
        <end position="66"/>
    </location>
</feature>
<dbReference type="PANTHER" id="PTHR47506:SF1">
    <property type="entry name" value="HTH-TYPE TRANSCRIPTIONAL REGULATOR YJDC"/>
    <property type="match status" value="1"/>
</dbReference>
<evidence type="ECO:0000313" key="6">
    <source>
        <dbReference type="EMBL" id="KZM72781.1"/>
    </source>
</evidence>
<proteinExistence type="predicted"/>
<keyword evidence="3" id="KW-0804">Transcription</keyword>
<evidence type="ECO:0000256" key="4">
    <source>
        <dbReference type="PROSITE-ProRule" id="PRU00335"/>
    </source>
</evidence>
<evidence type="ECO:0000259" key="5">
    <source>
        <dbReference type="PROSITE" id="PS50977"/>
    </source>
</evidence>
<dbReference type="SUPFAM" id="SSF48498">
    <property type="entry name" value="Tetracyclin repressor-like, C-terminal domain"/>
    <property type="match status" value="1"/>
</dbReference>
<dbReference type="PROSITE" id="PS01081">
    <property type="entry name" value="HTH_TETR_1"/>
    <property type="match status" value="1"/>
</dbReference>
<dbReference type="PRINTS" id="PR00455">
    <property type="entry name" value="HTHTETR"/>
</dbReference>
<dbReference type="Proteomes" id="UP000076512">
    <property type="component" value="Unassembled WGS sequence"/>
</dbReference>
<organism evidence="6 7">
    <name type="scientific">Nocardia terpenica</name>
    <dbReference type="NCBI Taxonomy" id="455432"/>
    <lineage>
        <taxon>Bacteria</taxon>
        <taxon>Bacillati</taxon>
        <taxon>Actinomycetota</taxon>
        <taxon>Actinomycetes</taxon>
        <taxon>Mycobacteriales</taxon>
        <taxon>Nocardiaceae</taxon>
        <taxon>Nocardia</taxon>
    </lineage>
</organism>
<dbReference type="AlphaFoldDB" id="A0A164LVD0"/>
<dbReference type="GO" id="GO:0003677">
    <property type="term" value="F:DNA binding"/>
    <property type="evidence" value="ECO:0007669"/>
    <property type="project" value="UniProtKB-UniRule"/>
</dbReference>
<evidence type="ECO:0000256" key="3">
    <source>
        <dbReference type="ARBA" id="ARBA00023163"/>
    </source>
</evidence>
<sequence length="192" mass="21127">MGRTKEFDPDTALRAAMDLFWRKGYEATSMQDLVDHLGLGRGSIYGAFGGKHELYLAAVERYVDDSRIGLLERVSTPDSALDAVRELVRWYLRTALADAEAKGCLMMNTAVELPADEDAARLVAAGFDTMETVLTSALLRARAHGELPGDRDPAALARFLVTFLQGVRVIGKTALRRRFLDDAVDQALRLLA</sequence>
<keyword evidence="1" id="KW-0805">Transcription regulation</keyword>
<keyword evidence="7" id="KW-1185">Reference proteome</keyword>
<feature type="DNA-binding region" description="H-T-H motif" evidence="4">
    <location>
        <begin position="29"/>
        <end position="48"/>
    </location>
</feature>
<evidence type="ECO:0000256" key="2">
    <source>
        <dbReference type="ARBA" id="ARBA00023125"/>
    </source>
</evidence>
<dbReference type="Gene3D" id="1.10.10.60">
    <property type="entry name" value="Homeodomain-like"/>
    <property type="match status" value="1"/>
</dbReference>
<accession>A0A164LVD0</accession>
<dbReference type="InterPro" id="IPR011075">
    <property type="entry name" value="TetR_C"/>
</dbReference>
<dbReference type="InterPro" id="IPR009057">
    <property type="entry name" value="Homeodomain-like_sf"/>
</dbReference>
<protein>
    <submittedName>
        <fullName evidence="6">TetR family transcriptional regulator</fullName>
    </submittedName>
</protein>
<dbReference type="Pfam" id="PF16925">
    <property type="entry name" value="TetR_C_13"/>
    <property type="match status" value="1"/>
</dbReference>
<dbReference type="InterPro" id="IPR001647">
    <property type="entry name" value="HTH_TetR"/>
</dbReference>
<dbReference type="PANTHER" id="PTHR47506">
    <property type="entry name" value="TRANSCRIPTIONAL REGULATORY PROTEIN"/>
    <property type="match status" value="1"/>
</dbReference>
<comment type="caution">
    <text evidence="6">The sequence shown here is derived from an EMBL/GenBank/DDBJ whole genome shotgun (WGS) entry which is preliminary data.</text>
</comment>
<dbReference type="Gene3D" id="1.10.357.10">
    <property type="entry name" value="Tetracycline Repressor, domain 2"/>
    <property type="match status" value="1"/>
</dbReference>
<dbReference type="EMBL" id="LWGR01000007">
    <property type="protein sequence ID" value="KZM72781.1"/>
    <property type="molecule type" value="Genomic_DNA"/>
</dbReference>
<dbReference type="Pfam" id="PF00440">
    <property type="entry name" value="TetR_N"/>
    <property type="match status" value="1"/>
</dbReference>
<dbReference type="InterPro" id="IPR036271">
    <property type="entry name" value="Tet_transcr_reg_TetR-rel_C_sf"/>
</dbReference>